<dbReference type="EMBL" id="RQGN01000110">
    <property type="protein sequence ID" value="TGL91067.1"/>
    <property type="molecule type" value="Genomic_DNA"/>
</dbReference>
<dbReference type="OrthoDB" id="9812921at2"/>
<dbReference type="SUPFAM" id="SSF53474">
    <property type="entry name" value="alpha/beta-Hydrolases"/>
    <property type="match status" value="1"/>
</dbReference>
<dbReference type="PANTHER" id="PTHR22946">
    <property type="entry name" value="DIENELACTONE HYDROLASE DOMAIN-CONTAINING PROTEIN-RELATED"/>
    <property type="match status" value="1"/>
</dbReference>
<dbReference type="InterPro" id="IPR050261">
    <property type="entry name" value="FrsA_esterase"/>
</dbReference>
<dbReference type="InterPro" id="IPR029058">
    <property type="entry name" value="AB_hydrolase_fold"/>
</dbReference>
<dbReference type="AlphaFoldDB" id="A0A5F2AX09"/>
<feature type="domain" description="AB hydrolase-1" evidence="2">
    <location>
        <begin position="186"/>
        <end position="371"/>
    </location>
</feature>
<evidence type="ECO:0000256" key="1">
    <source>
        <dbReference type="ARBA" id="ARBA00038115"/>
    </source>
</evidence>
<dbReference type="RefSeq" id="WP_135672717.1">
    <property type="nucleotide sequence ID" value="NZ_RQGN01000110.1"/>
</dbReference>
<evidence type="ECO:0000313" key="3">
    <source>
        <dbReference type="EMBL" id="TGL91067.1"/>
    </source>
</evidence>
<dbReference type="Pfam" id="PF12697">
    <property type="entry name" value="Abhydrolase_6"/>
    <property type="match status" value="1"/>
</dbReference>
<gene>
    <name evidence="3" type="ORF">EHQ76_20880</name>
</gene>
<sequence length="422" mass="47878">MKTNQKIKTLLVFSGILFLSVDCGSKGNTRFFKDQAYHFQTLRALNDVKSDGAEVGEVMEAIRTIREGDAQSWFEGWEHAAERVLVRAEKYLDHKSKGRAYLRAHNYVRTAEFFLPPDDSKRIPSFQKGVKLFYTGLDLLEIPYERIPVAYEKGAYLNAVYYPGPAGADQKPLLILVGGFDSTLEELYFSLGREGYERGFNVLTYEGPGQGSVIRNQNLGFTHEWEKPTKAVIDTFLSKHKRPSKMILVGMSLGGYFAPRAAAFEERIDGVVAYDVFFDGGEISRRTVPGFVDWLREKKLDGWIDALVFLKSHFSASFSWAVSNAKWTMKTRNPRESMDAFRLFSLHDVASKIRQDVLILAGEEDHFIPLNQAEEFHSSLTNAKSVTTIRYDRASGGAEHCQMGAQALWHADFFEWIASRFP</sequence>
<evidence type="ECO:0000313" key="4">
    <source>
        <dbReference type="Proteomes" id="UP000298429"/>
    </source>
</evidence>
<protein>
    <submittedName>
        <fullName evidence="3">Alpha/beta hydrolase</fullName>
    </submittedName>
</protein>
<comment type="similarity">
    <text evidence="1">Belongs to the AB hydrolase superfamily. FUS2 hydrolase family.</text>
</comment>
<proteinExistence type="inferred from homology"/>
<keyword evidence="3" id="KW-0378">Hydrolase</keyword>
<dbReference type="Gene3D" id="1.20.1440.110">
    <property type="entry name" value="acylaminoacyl peptidase"/>
    <property type="match status" value="1"/>
</dbReference>
<accession>A0A5F2AX09</accession>
<reference evidence="3 4" key="1">
    <citation type="journal article" date="2019" name="PLoS Negl. Trop. Dis.">
        <title>Revisiting the worldwide diversity of Leptospira species in the environment.</title>
        <authorList>
            <person name="Vincent A.T."/>
            <person name="Schiettekatte O."/>
            <person name="Bourhy P."/>
            <person name="Veyrier F.J."/>
            <person name="Picardeau M."/>
        </authorList>
    </citation>
    <scope>NUCLEOTIDE SEQUENCE [LARGE SCALE GENOMIC DNA]</scope>
    <source>
        <strain evidence="3 4">201702444</strain>
    </source>
</reference>
<comment type="caution">
    <text evidence="3">The sequence shown here is derived from an EMBL/GenBank/DDBJ whole genome shotgun (WGS) entry which is preliminary data.</text>
</comment>
<dbReference type="PANTHER" id="PTHR22946:SF12">
    <property type="entry name" value="CONIDIAL PIGMENT BIOSYNTHESIS PROTEIN AYG1 (AFU_ORTHOLOGUE AFUA_2G17550)"/>
    <property type="match status" value="1"/>
</dbReference>
<dbReference type="InterPro" id="IPR000073">
    <property type="entry name" value="AB_hydrolase_1"/>
</dbReference>
<organism evidence="3 4">
    <name type="scientific">Leptospira barantonii</name>
    <dbReference type="NCBI Taxonomy" id="2023184"/>
    <lineage>
        <taxon>Bacteria</taxon>
        <taxon>Pseudomonadati</taxon>
        <taxon>Spirochaetota</taxon>
        <taxon>Spirochaetia</taxon>
        <taxon>Leptospirales</taxon>
        <taxon>Leptospiraceae</taxon>
        <taxon>Leptospira</taxon>
    </lineage>
</organism>
<evidence type="ECO:0000259" key="2">
    <source>
        <dbReference type="Pfam" id="PF12697"/>
    </source>
</evidence>
<dbReference type="GO" id="GO:0016787">
    <property type="term" value="F:hydrolase activity"/>
    <property type="evidence" value="ECO:0007669"/>
    <property type="project" value="UniProtKB-KW"/>
</dbReference>
<dbReference type="Gene3D" id="3.40.50.1820">
    <property type="entry name" value="alpha/beta hydrolase"/>
    <property type="match status" value="1"/>
</dbReference>
<dbReference type="Proteomes" id="UP000298429">
    <property type="component" value="Unassembled WGS sequence"/>
</dbReference>
<name>A0A5F2AX09_9LEPT</name>